<dbReference type="InterPro" id="IPR013342">
    <property type="entry name" value="Mandelate_racemase_C"/>
</dbReference>
<proteinExistence type="inferred from homology"/>
<dbReference type="Pfam" id="PF13378">
    <property type="entry name" value="MR_MLE_C"/>
    <property type="match status" value="1"/>
</dbReference>
<keyword evidence="1 4" id="KW-0479">Metal-binding</keyword>
<evidence type="ECO:0000256" key="4">
    <source>
        <dbReference type="HAMAP-Rule" id="MF_00470"/>
    </source>
</evidence>
<dbReference type="SMART" id="SM00922">
    <property type="entry name" value="MR_MLE"/>
    <property type="match status" value="1"/>
</dbReference>
<feature type="binding site" evidence="4">
    <location>
        <position position="141"/>
    </location>
    <ligand>
        <name>Mg(2+)</name>
        <dbReference type="ChEBI" id="CHEBI:18420"/>
    </ligand>
</feature>
<dbReference type="EMBL" id="CP052757">
    <property type="protein sequence ID" value="QJW38581.1"/>
    <property type="molecule type" value="Genomic_DNA"/>
</dbReference>
<dbReference type="Gene3D" id="3.20.20.120">
    <property type="entry name" value="Enolase-like C-terminal domain"/>
    <property type="match status" value="1"/>
</dbReference>
<organism evidence="6 7">
    <name type="scientific">Cellulosimicrobium protaetiae</name>
    <dbReference type="NCBI Taxonomy" id="2587808"/>
    <lineage>
        <taxon>Bacteria</taxon>
        <taxon>Bacillati</taxon>
        <taxon>Actinomycetota</taxon>
        <taxon>Actinomycetes</taxon>
        <taxon>Micrococcales</taxon>
        <taxon>Promicromonosporaceae</taxon>
        <taxon>Cellulosimicrobium</taxon>
    </lineage>
</organism>
<name>A0A6M5UMW2_9MICO</name>
<keyword evidence="3 4" id="KW-0456">Lyase</keyword>
<dbReference type="OrthoDB" id="3725747at2"/>
<dbReference type="InterPro" id="IPR036849">
    <property type="entry name" value="Enolase-like_C_sf"/>
</dbReference>
<dbReference type="NCBIfam" id="NF002782">
    <property type="entry name" value="PRK02901.1"/>
    <property type="match status" value="1"/>
</dbReference>
<comment type="cofactor">
    <cofactor evidence="4">
        <name>a divalent metal cation</name>
        <dbReference type="ChEBI" id="CHEBI:60240"/>
    </cofactor>
</comment>
<evidence type="ECO:0000256" key="1">
    <source>
        <dbReference type="ARBA" id="ARBA00022723"/>
    </source>
</evidence>
<dbReference type="AlphaFoldDB" id="A0A6M5UMW2"/>
<dbReference type="UniPathway" id="UPA00079"/>
<dbReference type="HAMAP" id="MF_00470">
    <property type="entry name" value="MenC_1"/>
    <property type="match status" value="1"/>
</dbReference>
<evidence type="ECO:0000256" key="3">
    <source>
        <dbReference type="ARBA" id="ARBA00023239"/>
    </source>
</evidence>
<keyword evidence="4" id="KW-0474">Menaquinone biosynthesis</keyword>
<comment type="catalytic activity">
    <reaction evidence="4">
        <text>(1R,6R)-6-hydroxy-2-succinyl-cyclohexa-2,4-diene-1-carboxylate = 2-succinylbenzoate + H2O</text>
        <dbReference type="Rhea" id="RHEA:10196"/>
        <dbReference type="ChEBI" id="CHEBI:15377"/>
        <dbReference type="ChEBI" id="CHEBI:18325"/>
        <dbReference type="ChEBI" id="CHEBI:58689"/>
        <dbReference type="EC" id="4.2.1.113"/>
    </reaction>
</comment>
<dbReference type="SFLD" id="SFLDG00180">
    <property type="entry name" value="muconate_cycloisomerase"/>
    <property type="match status" value="1"/>
</dbReference>
<evidence type="ECO:0000313" key="6">
    <source>
        <dbReference type="EMBL" id="QJW38581.1"/>
    </source>
</evidence>
<dbReference type="EC" id="4.2.1.113" evidence="4"/>
<feature type="binding site" evidence="4">
    <location>
        <position position="196"/>
    </location>
    <ligand>
        <name>Mg(2+)</name>
        <dbReference type="ChEBI" id="CHEBI:18420"/>
    </ligand>
</feature>
<dbReference type="CDD" id="cd03320">
    <property type="entry name" value="OSBS"/>
    <property type="match status" value="1"/>
</dbReference>
<feature type="domain" description="Mandelate racemase/muconate lactonizing enzyme C-terminal" evidence="5">
    <location>
        <begin position="86"/>
        <end position="188"/>
    </location>
</feature>
<comment type="similarity">
    <text evidence="4">Belongs to the mandelate racemase/muconate lactonizing enzyme family. MenC type 1 subfamily.</text>
</comment>
<dbReference type="KEGG" id="cprt:FIC82_017170"/>
<dbReference type="SFLD" id="SFLDS00001">
    <property type="entry name" value="Enolase"/>
    <property type="match status" value="1"/>
</dbReference>
<keyword evidence="7" id="KW-1185">Reference proteome</keyword>
<comment type="pathway">
    <text evidence="4">Quinol/quinone metabolism; menaquinone biosynthesis.</text>
</comment>
<protein>
    <recommendedName>
        <fullName evidence="4">o-succinylbenzoate synthase</fullName>
        <shortName evidence="4">OSB synthase</shortName>
        <shortName evidence="4">OSBS</shortName>
        <ecNumber evidence="4">4.2.1.113</ecNumber>
    </recommendedName>
    <alternativeName>
        <fullName evidence="4">4-(2'-carboxyphenyl)-4-oxybutyric acid synthase</fullName>
    </alternativeName>
    <alternativeName>
        <fullName evidence="4">o-succinylbenzoic acid synthase</fullName>
    </alternativeName>
</protein>
<dbReference type="GO" id="GO:0043748">
    <property type="term" value="F:O-succinylbenzoate synthase activity"/>
    <property type="evidence" value="ECO:0007669"/>
    <property type="project" value="UniProtKB-EC"/>
</dbReference>
<dbReference type="GO" id="GO:0000287">
    <property type="term" value="F:magnesium ion binding"/>
    <property type="evidence" value="ECO:0007669"/>
    <property type="project" value="UniProtKB-UniRule"/>
</dbReference>
<feature type="binding site" evidence="4">
    <location>
        <position position="169"/>
    </location>
    <ligand>
        <name>Mg(2+)</name>
        <dbReference type="ChEBI" id="CHEBI:18420"/>
    </ligand>
</feature>
<dbReference type="Proteomes" id="UP000451354">
    <property type="component" value="Chromosome"/>
</dbReference>
<dbReference type="PANTHER" id="PTHR48073:SF2">
    <property type="entry name" value="O-SUCCINYLBENZOATE SYNTHASE"/>
    <property type="match status" value="1"/>
</dbReference>
<feature type="active site" description="Proton donor" evidence="4">
    <location>
        <position position="105"/>
    </location>
</feature>
<keyword evidence="2 4" id="KW-0460">Magnesium</keyword>
<evidence type="ECO:0000256" key="2">
    <source>
        <dbReference type="ARBA" id="ARBA00022842"/>
    </source>
</evidence>
<dbReference type="UniPathway" id="UPA01057">
    <property type="reaction ID" value="UER00165"/>
</dbReference>
<dbReference type="GO" id="GO:0009234">
    <property type="term" value="P:menaquinone biosynthetic process"/>
    <property type="evidence" value="ECO:0007669"/>
    <property type="project" value="UniProtKB-UniRule"/>
</dbReference>
<dbReference type="Pfam" id="PF18374">
    <property type="entry name" value="Enolase_like_N"/>
    <property type="match status" value="1"/>
</dbReference>
<sequence>MGDVPDPRETVVYRTRLTTRFRGIDARDGVLLRGDAGWGEFSPFWDYDDAESAAWLRAAREAADEGWPDAVRDRVPVNVTVPAVGPDRARDLVAASGGCRTAKVKVAQRGPDGSLEPLAVEVARLEAVRDALGPGGRVRVDANGAWDVDEALRRLPALDRAAGGLEYVEQPCADVVGLAAVRRGQRGDSAVPVAADESIRRAADPLAVVRADAADVVVLKVQPLGGVRACLDLAEQVGLPVVVSSALESSVGIAAGVALAAALPELPYACGLATVNLFAADVVDHPLVPRDGALPVVRAVPSAAGLAAAAPDDDVDRRWRARLDRVGALLASAGGAR</sequence>
<dbReference type="SFLD" id="SFLDF00009">
    <property type="entry name" value="o-succinylbenzoate_synthase"/>
    <property type="match status" value="1"/>
</dbReference>
<evidence type="ECO:0000313" key="7">
    <source>
        <dbReference type="Proteomes" id="UP000451354"/>
    </source>
</evidence>
<dbReference type="SUPFAM" id="SSF51604">
    <property type="entry name" value="Enolase C-terminal domain-like"/>
    <property type="match status" value="1"/>
</dbReference>
<comment type="pathway">
    <text evidence="4">Quinol/quinone metabolism; 1,4-dihydroxy-2-naphthoate biosynthesis; 1,4-dihydroxy-2-naphthoate from chorismate: step 4/7.</text>
</comment>
<comment type="function">
    <text evidence="4">Converts 2-succinyl-6-hydroxy-2,4-cyclohexadiene-1-carboxylate (SHCHC) to 2-succinylbenzoate (OSB).</text>
</comment>
<evidence type="ECO:0000259" key="5">
    <source>
        <dbReference type="SMART" id="SM00922"/>
    </source>
</evidence>
<reference evidence="6 7" key="1">
    <citation type="journal article" date="2022" name="Int. J. Syst. Evol. Microbiol.">
        <title>Cellulosimicrobium protaetiae sp. nov., isolated from the gut of the larva of Protaetia brevitarsis seulensis.</title>
        <authorList>
            <person name="Le Han H."/>
            <person name="Nguyen T.T.H."/>
            <person name="Li Z."/>
            <person name="Shin N.R."/>
            <person name="Kim S.G."/>
        </authorList>
    </citation>
    <scope>NUCLEOTIDE SEQUENCE [LARGE SCALE GENOMIC DNA]</scope>
    <source>
        <strain evidence="6 7">BI34</strain>
    </source>
</reference>
<dbReference type="InterPro" id="IPR029065">
    <property type="entry name" value="Enolase_C-like"/>
</dbReference>
<dbReference type="InterPro" id="IPR010196">
    <property type="entry name" value="OSB_synthase_MenC1"/>
</dbReference>
<gene>
    <name evidence="4" type="primary">menC</name>
    <name evidence="6" type="ORF">FIC82_017170</name>
</gene>
<feature type="active site" description="Proton acceptor" evidence="4">
    <location>
        <position position="220"/>
    </location>
</feature>
<dbReference type="PANTHER" id="PTHR48073">
    <property type="entry name" value="O-SUCCINYLBENZOATE SYNTHASE-RELATED"/>
    <property type="match status" value="1"/>
</dbReference>
<accession>A0A6M5UMW2</accession>